<dbReference type="EC" id="3.2.1.-" evidence="6"/>
<name>A0ABR3BB01_PHYBL</name>
<comment type="pathway">
    <text evidence="2">Protein modification; protein glycosylation.</text>
</comment>
<evidence type="ECO:0000256" key="3">
    <source>
        <dbReference type="ARBA" id="ARBA00007658"/>
    </source>
</evidence>
<evidence type="ECO:0000256" key="2">
    <source>
        <dbReference type="ARBA" id="ARBA00004922"/>
    </source>
</evidence>
<dbReference type="PRINTS" id="PR00747">
    <property type="entry name" value="GLYHDRLASE47"/>
</dbReference>
<sequence length="605" mass="69250">MLQPSFLSRIPRRWRLVMIVITCTILVLQLSQNILINSFNKPERLKETDDIIALIPNQTTFQRLKKPLLGDPDFTSSLPQLQYTFKPENSTEKSKRESRKQSVKKAFLHAWNGYNNHALGFDEIAPLSNRTKNTFGGWGATLVDSLSTLLVMELNNEFTAALPEVAKIKMVVDQNVSVFETTIRYIGGLLSAYELSGEKALLVKADQFGEMILPAFDTPFGLPYHTWNSAKQKGTNNHTLVADVGTVQLELITLSFHTRKPIYAEKAQKITEFLDSVGYAHGLFIPGLYPSGINLYKGRFTDAVCTFGAMGDSVFEYFLKEHVLLDGSVRQYSRMYIEAIDNMKIHMLQQLPGTSLLFLPPFDTRKKTFKKSMDHLTCFAPGMLAMGATLLDRPEDMIIAKGLLETCVYMYRTSSTGLCPETWLFPATEPYNPLTYSLSDEEMAGSHEWWYNTQLPPPPLKEKFPAKQTDIFPDIFKFNSSSKNTIEGLMATDRRYLLRPETVESLYILYRMTGDTKYQEYGWEIFEAIEKWCKTPSAYASIRNVNILEIYEQNIQDNQLDSMESFLLAETFKYLYLLFSPTDHISLDKFVFNTEAHPFMRRSWA</sequence>
<comment type="similarity">
    <text evidence="3 6">Belongs to the glycosyl hydrolase 47 family.</text>
</comment>
<comment type="caution">
    <text evidence="7">The sequence shown here is derived from an EMBL/GenBank/DDBJ whole genome shotgun (WGS) entry which is preliminary data.</text>
</comment>
<evidence type="ECO:0000313" key="8">
    <source>
        <dbReference type="Proteomes" id="UP001448207"/>
    </source>
</evidence>
<dbReference type="GO" id="GO:0016787">
    <property type="term" value="F:hydrolase activity"/>
    <property type="evidence" value="ECO:0007669"/>
    <property type="project" value="UniProtKB-KW"/>
</dbReference>
<dbReference type="InterPro" id="IPR012341">
    <property type="entry name" value="6hp_glycosidase-like_sf"/>
</dbReference>
<keyword evidence="6" id="KW-0326">Glycosidase</keyword>
<evidence type="ECO:0000256" key="1">
    <source>
        <dbReference type="ARBA" id="ARBA00001913"/>
    </source>
</evidence>
<keyword evidence="5" id="KW-1015">Disulfide bond</keyword>
<comment type="cofactor">
    <cofactor evidence="1">
        <name>Ca(2+)</name>
        <dbReference type="ChEBI" id="CHEBI:29108"/>
    </cofactor>
</comment>
<dbReference type="InterPro" id="IPR001382">
    <property type="entry name" value="Glyco_hydro_47"/>
</dbReference>
<dbReference type="PANTHER" id="PTHR11742:SF103">
    <property type="entry name" value="ENDOPLASMIC RETICULUM MANNOSIDASE MNL2-RELATED"/>
    <property type="match status" value="1"/>
</dbReference>
<accession>A0ABR3BB01</accession>
<proteinExistence type="inferred from homology"/>
<dbReference type="Proteomes" id="UP001448207">
    <property type="component" value="Unassembled WGS sequence"/>
</dbReference>
<organism evidence="7 8">
    <name type="scientific">Phycomyces blakesleeanus</name>
    <dbReference type="NCBI Taxonomy" id="4837"/>
    <lineage>
        <taxon>Eukaryota</taxon>
        <taxon>Fungi</taxon>
        <taxon>Fungi incertae sedis</taxon>
        <taxon>Mucoromycota</taxon>
        <taxon>Mucoromycotina</taxon>
        <taxon>Mucoromycetes</taxon>
        <taxon>Mucorales</taxon>
        <taxon>Phycomycetaceae</taxon>
        <taxon>Phycomyces</taxon>
    </lineage>
</organism>
<keyword evidence="4 6" id="KW-0378">Hydrolase</keyword>
<evidence type="ECO:0000256" key="4">
    <source>
        <dbReference type="ARBA" id="ARBA00022801"/>
    </source>
</evidence>
<keyword evidence="8" id="KW-1185">Reference proteome</keyword>
<evidence type="ECO:0000256" key="5">
    <source>
        <dbReference type="ARBA" id="ARBA00023157"/>
    </source>
</evidence>
<dbReference type="PANTHER" id="PTHR11742">
    <property type="entry name" value="MANNOSYL-OLIGOSACCHARIDE ALPHA-1,2-MANNOSIDASE-RELATED"/>
    <property type="match status" value="1"/>
</dbReference>
<dbReference type="Pfam" id="PF01532">
    <property type="entry name" value="Glyco_hydro_47"/>
    <property type="match status" value="1"/>
</dbReference>
<protein>
    <recommendedName>
        <fullName evidence="6">alpha-1,2-Mannosidase</fullName>
        <ecNumber evidence="6">3.2.1.-</ecNumber>
    </recommendedName>
</protein>
<dbReference type="EMBL" id="JBCLYO010000003">
    <property type="protein sequence ID" value="KAL0091959.1"/>
    <property type="molecule type" value="Genomic_DNA"/>
</dbReference>
<gene>
    <name evidence="7" type="ORF">J3Q64DRAFT_1634762</name>
</gene>
<dbReference type="InterPro" id="IPR036026">
    <property type="entry name" value="Seven-hairpin_glycosidases"/>
</dbReference>
<dbReference type="InterPro" id="IPR050749">
    <property type="entry name" value="Glycosyl_Hydrolase_47"/>
</dbReference>
<evidence type="ECO:0000256" key="6">
    <source>
        <dbReference type="RuleBase" id="RU361193"/>
    </source>
</evidence>
<reference evidence="7 8" key="1">
    <citation type="submission" date="2024-04" db="EMBL/GenBank/DDBJ databases">
        <title>Symmetric and asymmetric DNA N6-adenine methylation regulates different biological responses in Mucorales.</title>
        <authorList>
            <consortium name="Lawrence Berkeley National Laboratory"/>
            <person name="Lax C."/>
            <person name="Mondo S.J."/>
            <person name="Osorio-Concepcion M."/>
            <person name="Muszewska A."/>
            <person name="Corrochano-Luque M."/>
            <person name="Gutierrez G."/>
            <person name="Riley R."/>
            <person name="Lipzen A."/>
            <person name="Guo J."/>
            <person name="Hundley H."/>
            <person name="Amirebrahimi M."/>
            <person name="Ng V."/>
            <person name="Lorenzo-Gutierrez D."/>
            <person name="Binder U."/>
            <person name="Yang J."/>
            <person name="Song Y."/>
            <person name="Canovas D."/>
            <person name="Navarro E."/>
            <person name="Freitag M."/>
            <person name="Gabaldon T."/>
            <person name="Grigoriev I.V."/>
            <person name="Corrochano L.M."/>
            <person name="Nicolas F.E."/>
            <person name="Garre V."/>
        </authorList>
    </citation>
    <scope>NUCLEOTIDE SEQUENCE [LARGE SCALE GENOMIC DNA]</scope>
    <source>
        <strain evidence="7 8">L51</strain>
    </source>
</reference>
<evidence type="ECO:0000313" key="7">
    <source>
        <dbReference type="EMBL" id="KAL0091959.1"/>
    </source>
</evidence>
<dbReference type="Gene3D" id="1.50.10.10">
    <property type="match status" value="1"/>
</dbReference>
<dbReference type="SUPFAM" id="SSF48225">
    <property type="entry name" value="Seven-hairpin glycosidases"/>
    <property type="match status" value="1"/>
</dbReference>